<feature type="region of interest" description="Disordered" evidence="2">
    <location>
        <begin position="1"/>
        <end position="23"/>
    </location>
</feature>
<accession>A0A6F9D931</accession>
<dbReference type="PANTHER" id="PTHR21838:SF2">
    <property type="entry name" value="COILED-COIL DOMAIN-CONTAINING PROTEIN 137"/>
    <property type="match status" value="1"/>
</dbReference>
<dbReference type="GO" id="GO:0005634">
    <property type="term" value="C:nucleus"/>
    <property type="evidence" value="ECO:0007669"/>
    <property type="project" value="TreeGrafter"/>
</dbReference>
<reference evidence="3" key="1">
    <citation type="submission" date="2020-04" db="EMBL/GenBank/DDBJ databases">
        <authorList>
            <person name="Neveu A P."/>
        </authorList>
    </citation>
    <scope>NUCLEOTIDE SEQUENCE</scope>
    <source>
        <tissue evidence="3">Whole embryo</tissue>
    </source>
</reference>
<protein>
    <submittedName>
        <fullName evidence="3">Coiled-coil domain-containing protein 137-like</fullName>
    </submittedName>
</protein>
<keyword evidence="1" id="KW-0175">Coiled coil</keyword>
<dbReference type="InterPro" id="IPR026680">
    <property type="entry name" value="CCDC137"/>
</dbReference>
<dbReference type="EMBL" id="LR783636">
    <property type="protein sequence ID" value="CAB3228162.1"/>
    <property type="molecule type" value="mRNA"/>
</dbReference>
<dbReference type="AlphaFoldDB" id="A0A6F9D931"/>
<feature type="coiled-coil region" evidence="1">
    <location>
        <begin position="107"/>
        <end position="135"/>
    </location>
</feature>
<gene>
    <name evidence="3" type="primary">Ccdc137</name>
</gene>
<organism evidence="3">
    <name type="scientific">Phallusia mammillata</name>
    <dbReference type="NCBI Taxonomy" id="59560"/>
    <lineage>
        <taxon>Eukaryota</taxon>
        <taxon>Metazoa</taxon>
        <taxon>Chordata</taxon>
        <taxon>Tunicata</taxon>
        <taxon>Ascidiacea</taxon>
        <taxon>Phlebobranchia</taxon>
        <taxon>Ascidiidae</taxon>
        <taxon>Phallusia</taxon>
    </lineage>
</organism>
<name>A0A6F9D931_9ASCI</name>
<dbReference type="PANTHER" id="PTHR21838">
    <property type="entry name" value="COILED-COIL DOMAIN-CONTAINING PROTEIN 137"/>
    <property type="match status" value="1"/>
</dbReference>
<sequence length="189" mass="22124">MGKHNRKKLEKKSNSVSKRKDPIYLKYQEDQKCPSKQSELLSVNQDTIKKKRKGNLSNKYQQLPGETDFQFLRRINHDVSYVVKASRGIPDTQPEIVEDKAVKKLKLKQKKRLFEKKLKQKTKLQEKRVDEMEKSVWKEDIKFGDVVLRPPELKSKPRKVDLKENVSAKKNFSFLSKFSTDGAGFKLKS</sequence>
<proteinExistence type="evidence at transcript level"/>
<feature type="compositionally biased region" description="Basic residues" evidence="2">
    <location>
        <begin position="1"/>
        <end position="10"/>
    </location>
</feature>
<evidence type="ECO:0000256" key="1">
    <source>
        <dbReference type="SAM" id="Coils"/>
    </source>
</evidence>
<evidence type="ECO:0000256" key="2">
    <source>
        <dbReference type="SAM" id="MobiDB-lite"/>
    </source>
</evidence>
<evidence type="ECO:0000313" key="3">
    <source>
        <dbReference type="EMBL" id="CAB3228162.1"/>
    </source>
</evidence>